<evidence type="ECO:0000313" key="1">
    <source>
        <dbReference type="EMBL" id="AKG38520.1"/>
    </source>
</evidence>
<sequence length="428" mass="48130">MSSLPSYEWLEGKARESRFLNDPHVTRLVELARDKSLFEKSPSYLSNLRRDLLRSSLKFFARNSEFYEKLLANLGIDPDAAELEDLAKLAVPSDLLRGDGIKRFLIPSRDEGGFTFRSSGTSGKKPVRIYRSPLELLLMTVANANLFEYVYGGELKQGEGLALFLAAEELKNHLNFVAFVDLALQYKKIRLLYGMDLVPESGDTPLWKRLVPNTKRIAEFIKSREEPKLFFSAPAGVHLVSQQFAGLGLLKKALYKLALGAPPIDLGRGGVIVTGGGSKGLQVPEYYVIVEEARRVFKAEDKDTGGEVPVPFMDVLGMTETLTALLDNYGVMHKIPHPLQEVFLLDPKTYKPMEQYNKDGLLAIYDPLAVSWLEVFIPGDIVRQVPSDRYYGREFIYVRRLTEEEGWSLQRACGGTLEELMIRGGEIQ</sequence>
<dbReference type="STRING" id="1550241.MA03_03405"/>
<dbReference type="HOGENOM" id="CLU_643439_0_0_2"/>
<evidence type="ECO:0008006" key="3">
    <source>
        <dbReference type="Google" id="ProtNLM"/>
    </source>
</evidence>
<gene>
    <name evidence="1" type="ORF">MA03_03405</name>
</gene>
<name>A0A0F7FH41_9CREN</name>
<proteinExistence type="predicted"/>
<dbReference type="PATRIC" id="fig|1550241.5.peg.721"/>
<dbReference type="InterPro" id="IPR042099">
    <property type="entry name" value="ANL_N_sf"/>
</dbReference>
<dbReference type="Proteomes" id="UP000067434">
    <property type="component" value="Chromosome"/>
</dbReference>
<protein>
    <recommendedName>
        <fullName evidence="3">Acyl-protein synthetase LuxE domain-containing protein</fullName>
    </recommendedName>
</protein>
<reference evidence="1 2" key="1">
    <citation type="journal article" date="2015" name="Stand. Genomic Sci.">
        <title>Complete genome sequence of and proposal of Thermofilum uzonense sp. nov. a novel hyperthermophilic crenarchaeon and emended description of the genus Thermofilum.</title>
        <authorList>
            <person name="Toshchakov S.V."/>
            <person name="Korzhenkov A.A."/>
            <person name="Samarov N.I."/>
            <person name="Mazunin I.O."/>
            <person name="Mozhey O.I."/>
            <person name="Shmyr I.S."/>
            <person name="Derbikova K.S."/>
            <person name="Taranov E.A."/>
            <person name="Dominova I.N."/>
            <person name="Bonch-Osmolovskaya E.A."/>
            <person name="Patrushev M.V."/>
            <person name="Podosokorskaya O.A."/>
            <person name="Kublanov I.V."/>
        </authorList>
    </citation>
    <scope>NUCLEOTIDE SEQUENCE [LARGE SCALE GENOMIC DNA]</scope>
    <source>
        <strain evidence="1 2">1807-2</strain>
    </source>
</reference>
<keyword evidence="2" id="KW-1185">Reference proteome</keyword>
<organism evidence="1 2">
    <name type="scientific">Infirmifilum uzonense</name>
    <dbReference type="NCBI Taxonomy" id="1550241"/>
    <lineage>
        <taxon>Archaea</taxon>
        <taxon>Thermoproteota</taxon>
        <taxon>Thermoprotei</taxon>
        <taxon>Thermofilales</taxon>
        <taxon>Thermofilaceae</taxon>
        <taxon>Infirmifilum</taxon>
    </lineage>
</organism>
<dbReference type="OrthoDB" id="45364at2157"/>
<dbReference type="RefSeq" id="WP_052883931.1">
    <property type="nucleotide sequence ID" value="NZ_CP009961.1"/>
</dbReference>
<dbReference type="AlphaFoldDB" id="A0A0F7FH41"/>
<evidence type="ECO:0000313" key="2">
    <source>
        <dbReference type="Proteomes" id="UP000067434"/>
    </source>
</evidence>
<dbReference type="KEGG" id="thf:MA03_03405"/>
<accession>A0A0F7FH41</accession>
<dbReference type="EMBL" id="CP009961">
    <property type="protein sequence ID" value="AKG38520.1"/>
    <property type="molecule type" value="Genomic_DNA"/>
</dbReference>
<dbReference type="Gene3D" id="3.40.50.12780">
    <property type="entry name" value="N-terminal domain of ligase-like"/>
    <property type="match status" value="1"/>
</dbReference>
<dbReference type="GeneID" id="25401246"/>